<evidence type="ECO:0000256" key="1">
    <source>
        <dbReference type="SAM" id="MobiDB-lite"/>
    </source>
</evidence>
<feature type="compositionally biased region" description="Polar residues" evidence="1">
    <location>
        <begin position="14"/>
        <end position="24"/>
    </location>
</feature>
<dbReference type="EMBL" id="ML210210">
    <property type="protein sequence ID" value="TFK23866.1"/>
    <property type="molecule type" value="Genomic_DNA"/>
</dbReference>
<keyword evidence="3" id="KW-1185">Reference proteome</keyword>
<organism evidence="2 3">
    <name type="scientific">Coprinopsis marcescibilis</name>
    <name type="common">Agaric fungus</name>
    <name type="synonym">Psathyrella marcescibilis</name>
    <dbReference type="NCBI Taxonomy" id="230819"/>
    <lineage>
        <taxon>Eukaryota</taxon>
        <taxon>Fungi</taxon>
        <taxon>Dikarya</taxon>
        <taxon>Basidiomycota</taxon>
        <taxon>Agaricomycotina</taxon>
        <taxon>Agaricomycetes</taxon>
        <taxon>Agaricomycetidae</taxon>
        <taxon>Agaricales</taxon>
        <taxon>Agaricineae</taxon>
        <taxon>Psathyrellaceae</taxon>
        <taxon>Coprinopsis</taxon>
    </lineage>
</organism>
<name>A0A5C3KTT8_COPMA</name>
<proteinExistence type="predicted"/>
<accession>A0A5C3KTT8</accession>
<evidence type="ECO:0000313" key="3">
    <source>
        <dbReference type="Proteomes" id="UP000307440"/>
    </source>
</evidence>
<feature type="region of interest" description="Disordered" evidence="1">
    <location>
        <begin position="1"/>
        <end position="24"/>
    </location>
</feature>
<protein>
    <submittedName>
        <fullName evidence="2">Uncharacterized protein</fullName>
    </submittedName>
</protein>
<evidence type="ECO:0000313" key="2">
    <source>
        <dbReference type="EMBL" id="TFK23866.1"/>
    </source>
</evidence>
<gene>
    <name evidence="2" type="ORF">FA15DRAFT_670072</name>
</gene>
<dbReference type="Proteomes" id="UP000307440">
    <property type="component" value="Unassembled WGS sequence"/>
</dbReference>
<sequence length="550" mass="63107">MWTIWSKKGGEPSTPRSSTQTTKNTYIPDIPQELFDLIIEHAALQLTVANYRRRHTNSKEANEASTSLQNLLSWSLVSRAFLLACRKYAFRDLELDVRFSQRTFDYPKPGSTRIQALLYLLRGSKRFWKHRDLPHLGEFVQVLRITQCASPLVPRIVEFFPRLQALLYRANVLADAVRQENVLEALDETREGLLSEDALLFKSEQVMKQFLDLGLSMDSLESCITGIRQLNIKGHGADPPFDLADDETSDTPERTLCLDRLYVRESWQWNTAKYATWPLLLDILHLTHTRQWSMTIRRLELHNCASTAFKEIISTPNGRLALESVKDIVITVSNKFTTESFMPVLSACKDNLESLELSFPTECALQPPVLDLKLFPQLKRIYFVNYPMDKDENQNQDPVHDSPSLLNQIIRHPQKLYGVKVPSFPTGIIHHLSTLSESEPPSRTILATSLTRIHIHLSWFPWGGFGEPGYMDKVLDSISRFVRVIEDFDPSVGERRRKLPFRNLTRVRVVVFMKGSPNRWTESGLTEFHDKLEEAFTFETGISSSVSVQS</sequence>
<dbReference type="AlphaFoldDB" id="A0A5C3KTT8"/>
<reference evidence="2 3" key="1">
    <citation type="journal article" date="2019" name="Nat. Ecol. Evol.">
        <title>Megaphylogeny resolves global patterns of mushroom evolution.</title>
        <authorList>
            <person name="Varga T."/>
            <person name="Krizsan K."/>
            <person name="Foldi C."/>
            <person name="Dima B."/>
            <person name="Sanchez-Garcia M."/>
            <person name="Sanchez-Ramirez S."/>
            <person name="Szollosi G.J."/>
            <person name="Szarkandi J.G."/>
            <person name="Papp V."/>
            <person name="Albert L."/>
            <person name="Andreopoulos W."/>
            <person name="Angelini C."/>
            <person name="Antonin V."/>
            <person name="Barry K.W."/>
            <person name="Bougher N.L."/>
            <person name="Buchanan P."/>
            <person name="Buyck B."/>
            <person name="Bense V."/>
            <person name="Catcheside P."/>
            <person name="Chovatia M."/>
            <person name="Cooper J."/>
            <person name="Damon W."/>
            <person name="Desjardin D."/>
            <person name="Finy P."/>
            <person name="Geml J."/>
            <person name="Haridas S."/>
            <person name="Hughes K."/>
            <person name="Justo A."/>
            <person name="Karasinski D."/>
            <person name="Kautmanova I."/>
            <person name="Kiss B."/>
            <person name="Kocsube S."/>
            <person name="Kotiranta H."/>
            <person name="LaButti K.M."/>
            <person name="Lechner B.E."/>
            <person name="Liimatainen K."/>
            <person name="Lipzen A."/>
            <person name="Lukacs Z."/>
            <person name="Mihaltcheva S."/>
            <person name="Morgado L.N."/>
            <person name="Niskanen T."/>
            <person name="Noordeloos M.E."/>
            <person name="Ohm R.A."/>
            <person name="Ortiz-Santana B."/>
            <person name="Ovrebo C."/>
            <person name="Racz N."/>
            <person name="Riley R."/>
            <person name="Savchenko A."/>
            <person name="Shiryaev A."/>
            <person name="Soop K."/>
            <person name="Spirin V."/>
            <person name="Szebenyi C."/>
            <person name="Tomsovsky M."/>
            <person name="Tulloss R.E."/>
            <person name="Uehling J."/>
            <person name="Grigoriev I.V."/>
            <person name="Vagvolgyi C."/>
            <person name="Papp T."/>
            <person name="Martin F.M."/>
            <person name="Miettinen O."/>
            <person name="Hibbett D.S."/>
            <person name="Nagy L.G."/>
        </authorList>
    </citation>
    <scope>NUCLEOTIDE SEQUENCE [LARGE SCALE GENOMIC DNA]</scope>
    <source>
        <strain evidence="2 3">CBS 121175</strain>
    </source>
</reference>